<proteinExistence type="predicted"/>
<dbReference type="EMBL" id="LNYI01000060">
    <property type="protein sequence ID" value="KTD18572.1"/>
    <property type="molecule type" value="Genomic_DNA"/>
</dbReference>
<evidence type="ECO:0000313" key="1">
    <source>
        <dbReference type="EMBL" id="KTD18572.1"/>
    </source>
</evidence>
<dbReference type="AlphaFoldDB" id="A0A0W0VEJ6"/>
<gene>
    <name evidence="1" type="ORF">Llan_2490</name>
</gene>
<dbReference type="Proteomes" id="UP000054869">
    <property type="component" value="Unassembled WGS sequence"/>
</dbReference>
<accession>A0A0W0VEJ6</accession>
<organism evidence="1 2">
    <name type="scientific">Legionella lansingensis</name>
    <dbReference type="NCBI Taxonomy" id="45067"/>
    <lineage>
        <taxon>Bacteria</taxon>
        <taxon>Pseudomonadati</taxon>
        <taxon>Pseudomonadota</taxon>
        <taxon>Gammaproteobacteria</taxon>
        <taxon>Legionellales</taxon>
        <taxon>Legionellaceae</taxon>
        <taxon>Legionella</taxon>
    </lineage>
</organism>
<dbReference type="RefSeq" id="WP_154660326.1">
    <property type="nucleotide sequence ID" value="NZ_LNYI01000060.1"/>
</dbReference>
<protein>
    <submittedName>
        <fullName evidence="1">Uncharacterized protein</fullName>
    </submittedName>
</protein>
<name>A0A0W0VEJ6_9GAMM</name>
<keyword evidence="2" id="KW-1185">Reference proteome</keyword>
<reference evidence="1 2" key="1">
    <citation type="submission" date="2015-11" db="EMBL/GenBank/DDBJ databases">
        <title>Genomic analysis of 38 Legionella species identifies large and diverse effector repertoires.</title>
        <authorList>
            <person name="Burstein D."/>
            <person name="Amaro F."/>
            <person name="Zusman T."/>
            <person name="Lifshitz Z."/>
            <person name="Cohen O."/>
            <person name="Gilbert J.A."/>
            <person name="Pupko T."/>
            <person name="Shuman H.A."/>
            <person name="Segal G."/>
        </authorList>
    </citation>
    <scope>NUCLEOTIDE SEQUENCE [LARGE SCALE GENOMIC DNA]</scope>
    <source>
        <strain evidence="1 2">ATCC 49751</strain>
    </source>
</reference>
<sequence length="481" mass="49512">MPLKFKWASVEVRDSYDNINHNTFLLTLRLTFGGLDKTGEPDIHDRMLDRIPRHIANLNNGDGIPSEKGIINTGRTVLIKDNIWFFNADGTPSVAQGFQSCTFEHPCIGLAQTQIDTINALSPNANFYLSSGTYNNPAVGTGFTFYNGQNIFGRTSNFALSANGLDRPLINDSLLLDGNNNIENIRVNGQTIRILNTGLDSIPLQVGVLINPLSTGIINISNTEISSTSSTGNVIGFASNSVTSSTLINLNNSAVIASITNLPVMPSLTIAIGAGNLHNGVFNIIDSTISASASDTANNGNIVIGVVNNEQGTINIASSLITSNLNNGNLSAAILNNASLGLGLGIINITESTISATGNGAGLVVGSLNQANNLFGVSGAININQSTISVLSNNGGGTVIGVNNGGSGTTSIVNSSINGSADSGSLFGIVNSDPASTVNYQNTTISLNPSGTAVATPTANGGTLNDNGGNQCFVNGALVPC</sequence>
<comment type="caution">
    <text evidence="1">The sequence shown here is derived from an EMBL/GenBank/DDBJ whole genome shotgun (WGS) entry which is preliminary data.</text>
</comment>
<evidence type="ECO:0000313" key="2">
    <source>
        <dbReference type="Proteomes" id="UP000054869"/>
    </source>
</evidence>
<dbReference type="OrthoDB" id="5647610at2"/>
<dbReference type="PATRIC" id="fig|45067.4.peg.2617"/>